<keyword evidence="5" id="KW-0287">Flowering</keyword>
<proteinExistence type="inferred from homology"/>
<dbReference type="AlphaFoldDB" id="A0A8S0SWC7"/>
<feature type="region of interest" description="Disordered" evidence="7">
    <location>
        <begin position="331"/>
        <end position="357"/>
    </location>
</feature>
<protein>
    <recommendedName>
        <fullName evidence="10">Protein FLX-like 2</fullName>
    </recommendedName>
</protein>
<evidence type="ECO:0000256" key="5">
    <source>
        <dbReference type="ARBA" id="ARBA00023089"/>
    </source>
</evidence>
<dbReference type="GO" id="GO:0030154">
    <property type="term" value="P:cell differentiation"/>
    <property type="evidence" value="ECO:0007669"/>
    <property type="project" value="UniProtKB-KW"/>
</dbReference>
<keyword evidence="9" id="KW-1185">Reference proteome</keyword>
<comment type="similarity">
    <text evidence="1">Belongs to the FLX family.</text>
</comment>
<dbReference type="EMBL" id="CACTIH010005514">
    <property type="protein sequence ID" value="CAA2995962.1"/>
    <property type="molecule type" value="Genomic_DNA"/>
</dbReference>
<keyword evidence="4 6" id="KW-0175">Coiled coil</keyword>
<organism evidence="8 9">
    <name type="scientific">Olea europaea subsp. europaea</name>
    <dbReference type="NCBI Taxonomy" id="158383"/>
    <lineage>
        <taxon>Eukaryota</taxon>
        <taxon>Viridiplantae</taxon>
        <taxon>Streptophyta</taxon>
        <taxon>Embryophyta</taxon>
        <taxon>Tracheophyta</taxon>
        <taxon>Spermatophyta</taxon>
        <taxon>Magnoliopsida</taxon>
        <taxon>eudicotyledons</taxon>
        <taxon>Gunneridae</taxon>
        <taxon>Pentapetalae</taxon>
        <taxon>asterids</taxon>
        <taxon>lamiids</taxon>
        <taxon>Lamiales</taxon>
        <taxon>Oleaceae</taxon>
        <taxon>Oleeae</taxon>
        <taxon>Olea</taxon>
    </lineage>
</organism>
<feature type="compositionally biased region" description="Polar residues" evidence="7">
    <location>
        <begin position="503"/>
        <end position="514"/>
    </location>
</feature>
<feature type="coiled-coil region" evidence="6">
    <location>
        <begin position="221"/>
        <end position="276"/>
    </location>
</feature>
<feature type="compositionally biased region" description="Basic and acidic residues" evidence="7">
    <location>
        <begin position="461"/>
        <end position="484"/>
    </location>
</feature>
<dbReference type="PANTHER" id="PTHR33405:SF4">
    <property type="entry name" value="PROTEIN FLX-LIKE 2"/>
    <property type="match status" value="1"/>
</dbReference>
<dbReference type="OrthoDB" id="1911379at2759"/>
<dbReference type="GO" id="GO:0009908">
    <property type="term" value="P:flower development"/>
    <property type="evidence" value="ECO:0007669"/>
    <property type="project" value="UniProtKB-KW"/>
</dbReference>
<dbReference type="Proteomes" id="UP000594638">
    <property type="component" value="Unassembled WGS sequence"/>
</dbReference>
<sequence>MIRGCSKQAVCEQLVFSWHSNSFIHIYKGELHTNSINSVAEFGNSGAQKPDPDVMANSSRVPPPHLRRALAGRSMVHPDAYGPPIHPPPGGFPLEMLLPEVMEQKLTAQHVEMNKLATENQRLATTHGTLRQDLATAKHELQLVHAHIADMKAEKEHHTKGLMDKTARMEAELQAAESIKTEFQQAHAEARSLFSARQEQISQAQQLTRDLQMAHSEAQQIPALMAEIESLRQEYQQCRATYDYEKKLYSDHLESLQVMEKNYMAMSREVDKLRAELTNSVNFDPQTGGPYGGSAGYSGGGFPVGNYAAGQNAYHDGYSLLQQGQTSLLGGASGAGAAGTGSGAHDSGAGGTSPHFVAQSASGGLGAAYDASKRTGYDVQKGPTGPGYDAQRGSTGPGFDAERVPTGPGYDAHRGPTATGYQPQRGPSVRGYHSQRGLIGAPAYEMQRAPKQDTQKGPGYDADKAPGYDDQRPPPTRDFRRDSGNDVQRGSNYDLQKAAGYDPSSQGAVGSQGQVPIENTHHVSGPPPPTRPSGGYEAPARGGNPVHR</sequence>
<accession>A0A8S0SWC7</accession>
<evidence type="ECO:0000313" key="8">
    <source>
        <dbReference type="EMBL" id="CAA2995962.1"/>
    </source>
</evidence>
<dbReference type="PANTHER" id="PTHR33405">
    <property type="entry name" value="PROTEIN FLX-LIKE 2"/>
    <property type="match status" value="1"/>
</dbReference>
<evidence type="ECO:0000256" key="2">
    <source>
        <dbReference type="ARBA" id="ARBA00022473"/>
    </source>
</evidence>
<dbReference type="Gramene" id="OE9A007676T11">
    <property type="protein sequence ID" value="OE9A007676C11"/>
    <property type="gene ID" value="OE9A007676"/>
</dbReference>
<evidence type="ECO:0000256" key="4">
    <source>
        <dbReference type="ARBA" id="ARBA00023054"/>
    </source>
</evidence>
<keyword evidence="2" id="KW-0217">Developmental protein</keyword>
<evidence type="ECO:0000256" key="3">
    <source>
        <dbReference type="ARBA" id="ARBA00022782"/>
    </source>
</evidence>
<feature type="compositionally biased region" description="Gly residues" evidence="7">
    <location>
        <begin position="331"/>
        <end position="342"/>
    </location>
</feature>
<keyword evidence="3" id="KW-0221">Differentiation</keyword>
<evidence type="ECO:0000256" key="6">
    <source>
        <dbReference type="SAM" id="Coils"/>
    </source>
</evidence>
<evidence type="ECO:0000256" key="7">
    <source>
        <dbReference type="SAM" id="MobiDB-lite"/>
    </source>
</evidence>
<evidence type="ECO:0000313" key="9">
    <source>
        <dbReference type="Proteomes" id="UP000594638"/>
    </source>
</evidence>
<feature type="region of interest" description="Disordered" evidence="7">
    <location>
        <begin position="449"/>
        <end position="548"/>
    </location>
</feature>
<dbReference type="InterPro" id="IPR040353">
    <property type="entry name" value="FLX/FLX-like"/>
</dbReference>
<comment type="caution">
    <text evidence="8">The sequence shown here is derived from an EMBL/GenBank/DDBJ whole genome shotgun (WGS) entry which is preliminary data.</text>
</comment>
<evidence type="ECO:0008006" key="10">
    <source>
        <dbReference type="Google" id="ProtNLM"/>
    </source>
</evidence>
<evidence type="ECO:0000256" key="1">
    <source>
        <dbReference type="ARBA" id="ARBA00005405"/>
    </source>
</evidence>
<reference evidence="8 9" key="1">
    <citation type="submission" date="2019-12" db="EMBL/GenBank/DDBJ databases">
        <authorList>
            <person name="Alioto T."/>
            <person name="Alioto T."/>
            <person name="Gomez Garrido J."/>
        </authorList>
    </citation>
    <scope>NUCLEOTIDE SEQUENCE [LARGE SCALE GENOMIC DNA]</scope>
</reference>
<name>A0A8S0SWC7_OLEEU</name>
<feature type="region of interest" description="Disordered" evidence="7">
    <location>
        <begin position="376"/>
        <end position="434"/>
    </location>
</feature>
<gene>
    <name evidence="8" type="ORF">OLEA9_A007676</name>
</gene>
<feature type="compositionally biased region" description="Polar residues" evidence="7">
    <location>
        <begin position="485"/>
        <end position="494"/>
    </location>
</feature>